<organism evidence="2 3">
    <name type="scientific">Nesidiocoris tenuis</name>
    <dbReference type="NCBI Taxonomy" id="355587"/>
    <lineage>
        <taxon>Eukaryota</taxon>
        <taxon>Metazoa</taxon>
        <taxon>Ecdysozoa</taxon>
        <taxon>Arthropoda</taxon>
        <taxon>Hexapoda</taxon>
        <taxon>Insecta</taxon>
        <taxon>Pterygota</taxon>
        <taxon>Neoptera</taxon>
        <taxon>Paraneoptera</taxon>
        <taxon>Hemiptera</taxon>
        <taxon>Heteroptera</taxon>
        <taxon>Panheteroptera</taxon>
        <taxon>Cimicomorpha</taxon>
        <taxon>Miridae</taxon>
        <taxon>Dicyphina</taxon>
        <taxon>Nesidiocoris</taxon>
    </lineage>
</organism>
<feature type="region of interest" description="Disordered" evidence="1">
    <location>
        <begin position="99"/>
        <end position="218"/>
    </location>
</feature>
<feature type="compositionally biased region" description="Polar residues" evidence="1">
    <location>
        <begin position="209"/>
        <end position="218"/>
    </location>
</feature>
<sequence length="300" mass="34023">MKGEWRKVLGEWKNTPHGRRCGTIPKGDFPKLLRVLMEQLEPRSCDNLKAGFRECGIYPFNPSEVLNRLPDSVLDNIPQHKENIGNSFINFLSETRTSTVEVRRRNKRLNLPPGKGITADDLENARSAPTAPKKTAFKKKKEKKQKKEKVKPAAKKNSRKKSTCLSSDSEEDSADYSVHDSDDSNTWPAFSDGDDPSIVPTECSRSGDKQTSAEPQTRSYDVGDYVEALFENKTVPGIVTRKDGQDCELSVMKMKNAHWIWPAIERKFWFSAKNILRKIPEPSLHMEKGSAFFKVDIPHC</sequence>
<protein>
    <submittedName>
        <fullName evidence="2">DDE</fullName>
    </submittedName>
</protein>
<evidence type="ECO:0000313" key="3">
    <source>
        <dbReference type="Proteomes" id="UP001307889"/>
    </source>
</evidence>
<feature type="compositionally biased region" description="Basic residues" evidence="1">
    <location>
        <begin position="135"/>
        <end position="162"/>
    </location>
</feature>
<dbReference type="Proteomes" id="UP001307889">
    <property type="component" value="Chromosome 2"/>
</dbReference>
<evidence type="ECO:0000256" key="1">
    <source>
        <dbReference type="SAM" id="MobiDB-lite"/>
    </source>
</evidence>
<dbReference type="EMBL" id="AP028910">
    <property type="protein sequence ID" value="BES90408.1"/>
    <property type="molecule type" value="Genomic_DNA"/>
</dbReference>
<keyword evidence="3" id="KW-1185">Reference proteome</keyword>
<accession>A0ABN7AEE8</accession>
<reference evidence="2 3" key="1">
    <citation type="submission" date="2023-09" db="EMBL/GenBank/DDBJ databases">
        <title>Nesidiocoris tenuis whole genome shotgun sequence.</title>
        <authorList>
            <person name="Shibata T."/>
            <person name="Shimoda M."/>
            <person name="Kobayashi T."/>
            <person name="Uehara T."/>
        </authorList>
    </citation>
    <scope>NUCLEOTIDE SEQUENCE [LARGE SCALE GENOMIC DNA]</scope>
    <source>
        <strain evidence="2 3">Japan</strain>
    </source>
</reference>
<name>A0ABN7AEE8_9HEMI</name>
<gene>
    <name evidence="2" type="ORF">NTJ_03216</name>
</gene>
<evidence type="ECO:0000313" key="2">
    <source>
        <dbReference type="EMBL" id="BES90408.1"/>
    </source>
</evidence>
<proteinExistence type="predicted"/>